<reference evidence="2 3" key="1">
    <citation type="journal article" date="2017" name="Gigascience">
        <title>Draft genome of the honey bee ectoparasitic mite, Tropilaelaps mercedesae, is shaped by the parasitic life history.</title>
        <authorList>
            <person name="Dong X."/>
            <person name="Armstrong S.D."/>
            <person name="Xia D."/>
            <person name="Makepeace B.L."/>
            <person name="Darby A.C."/>
            <person name="Kadowaki T."/>
        </authorList>
    </citation>
    <scope>NUCLEOTIDE SEQUENCE [LARGE SCALE GENOMIC DNA]</scope>
    <source>
        <strain evidence="2">Wuxi-XJTLU</strain>
    </source>
</reference>
<evidence type="ECO:0000313" key="3">
    <source>
        <dbReference type="Proteomes" id="UP000192247"/>
    </source>
</evidence>
<dbReference type="SMART" id="SM00409">
    <property type="entry name" value="IG"/>
    <property type="match status" value="1"/>
</dbReference>
<comment type="caution">
    <text evidence="2">The sequence shown here is derived from an EMBL/GenBank/DDBJ whole genome shotgun (WGS) entry which is preliminary data.</text>
</comment>
<dbReference type="AlphaFoldDB" id="A0A1V9XEE3"/>
<proteinExistence type="predicted"/>
<dbReference type="PROSITE" id="PS50835">
    <property type="entry name" value="IG_LIKE"/>
    <property type="match status" value="1"/>
</dbReference>
<dbReference type="Proteomes" id="UP000192247">
    <property type="component" value="Unassembled WGS sequence"/>
</dbReference>
<gene>
    <name evidence="2" type="ORF">BIW11_01407</name>
</gene>
<evidence type="ECO:0000259" key="1">
    <source>
        <dbReference type="PROSITE" id="PS50835"/>
    </source>
</evidence>
<dbReference type="Pfam" id="PF07679">
    <property type="entry name" value="I-set"/>
    <property type="match status" value="1"/>
</dbReference>
<dbReference type="InterPro" id="IPR013783">
    <property type="entry name" value="Ig-like_fold"/>
</dbReference>
<dbReference type="SUPFAM" id="SSF48726">
    <property type="entry name" value="Immunoglobulin"/>
    <property type="match status" value="1"/>
</dbReference>
<sequence length="128" mass="14231">MMMTSTKPPLRLSVNATIEKTVFDHPADSLNGPTSDPADREETRITWQRDGRSLHTTAEGSAWTVLANGSLRLDAVDHVDGGPYRCIARNRNGVAFSQPAFLVVHSEYSIRQTNQVFTLQDFARQISD</sequence>
<dbReference type="Gene3D" id="2.60.40.10">
    <property type="entry name" value="Immunoglobulins"/>
    <property type="match status" value="1"/>
</dbReference>
<dbReference type="EMBL" id="MNPL01013179">
    <property type="protein sequence ID" value="OQR71904.1"/>
    <property type="molecule type" value="Genomic_DNA"/>
</dbReference>
<organism evidence="2 3">
    <name type="scientific">Tropilaelaps mercedesae</name>
    <dbReference type="NCBI Taxonomy" id="418985"/>
    <lineage>
        <taxon>Eukaryota</taxon>
        <taxon>Metazoa</taxon>
        <taxon>Ecdysozoa</taxon>
        <taxon>Arthropoda</taxon>
        <taxon>Chelicerata</taxon>
        <taxon>Arachnida</taxon>
        <taxon>Acari</taxon>
        <taxon>Parasitiformes</taxon>
        <taxon>Mesostigmata</taxon>
        <taxon>Gamasina</taxon>
        <taxon>Dermanyssoidea</taxon>
        <taxon>Laelapidae</taxon>
        <taxon>Tropilaelaps</taxon>
    </lineage>
</organism>
<evidence type="ECO:0000313" key="2">
    <source>
        <dbReference type="EMBL" id="OQR71904.1"/>
    </source>
</evidence>
<dbReference type="InterPro" id="IPR013098">
    <property type="entry name" value="Ig_I-set"/>
</dbReference>
<dbReference type="InterPro" id="IPR007110">
    <property type="entry name" value="Ig-like_dom"/>
</dbReference>
<dbReference type="InterPro" id="IPR003599">
    <property type="entry name" value="Ig_sub"/>
</dbReference>
<dbReference type="InParanoid" id="A0A1V9XEE3"/>
<accession>A0A1V9XEE3</accession>
<feature type="domain" description="Ig-like" evidence="1">
    <location>
        <begin position="8"/>
        <end position="97"/>
    </location>
</feature>
<name>A0A1V9XEE3_9ACAR</name>
<keyword evidence="3" id="KW-1185">Reference proteome</keyword>
<dbReference type="InterPro" id="IPR036179">
    <property type="entry name" value="Ig-like_dom_sf"/>
</dbReference>
<protein>
    <submittedName>
        <fullName evidence="2">Hemicentin-like</fullName>
    </submittedName>
</protein>